<dbReference type="Proteomes" id="UP000198802">
    <property type="component" value="Unassembled WGS sequence"/>
</dbReference>
<feature type="domain" description="RNA polymerase sigma factor 70 region 4 type 2" evidence="7">
    <location>
        <begin position="213"/>
        <end position="265"/>
    </location>
</feature>
<comment type="similarity">
    <text evidence="1">Belongs to the sigma-70 factor family. ECF subfamily.</text>
</comment>
<dbReference type="NCBIfam" id="TIGR02937">
    <property type="entry name" value="sigma70-ECF"/>
    <property type="match status" value="1"/>
</dbReference>
<keyword evidence="9" id="KW-1185">Reference proteome</keyword>
<dbReference type="CDD" id="cd06171">
    <property type="entry name" value="Sigma70_r4"/>
    <property type="match status" value="1"/>
</dbReference>
<dbReference type="GO" id="GO:0003677">
    <property type="term" value="F:DNA binding"/>
    <property type="evidence" value="ECO:0007669"/>
    <property type="project" value="InterPro"/>
</dbReference>
<accession>A0A0S4QG53</accession>
<evidence type="ECO:0000313" key="9">
    <source>
        <dbReference type="Proteomes" id="UP000198802"/>
    </source>
</evidence>
<dbReference type="InterPro" id="IPR039425">
    <property type="entry name" value="RNA_pol_sigma-70-like"/>
</dbReference>
<name>A0A0S4QG53_9ACTN</name>
<evidence type="ECO:0000256" key="3">
    <source>
        <dbReference type="ARBA" id="ARBA00023082"/>
    </source>
</evidence>
<organism evidence="8 9">
    <name type="scientific">Parafrankia irregularis</name>
    <dbReference type="NCBI Taxonomy" id="795642"/>
    <lineage>
        <taxon>Bacteria</taxon>
        <taxon>Bacillati</taxon>
        <taxon>Actinomycetota</taxon>
        <taxon>Actinomycetes</taxon>
        <taxon>Frankiales</taxon>
        <taxon>Frankiaceae</taxon>
        <taxon>Parafrankia</taxon>
    </lineage>
</organism>
<dbReference type="GO" id="GO:0006352">
    <property type="term" value="P:DNA-templated transcription initiation"/>
    <property type="evidence" value="ECO:0007669"/>
    <property type="project" value="InterPro"/>
</dbReference>
<feature type="signal peptide" evidence="5">
    <location>
        <begin position="1"/>
        <end position="19"/>
    </location>
</feature>
<feature type="domain" description="RNA polymerase sigma-70 region 2" evidence="6">
    <location>
        <begin position="107"/>
        <end position="175"/>
    </location>
</feature>
<dbReference type="Pfam" id="PF08281">
    <property type="entry name" value="Sigma70_r4_2"/>
    <property type="match status" value="1"/>
</dbReference>
<dbReference type="SUPFAM" id="SSF88946">
    <property type="entry name" value="Sigma2 domain of RNA polymerase sigma factors"/>
    <property type="match status" value="1"/>
</dbReference>
<dbReference type="Gene3D" id="1.10.1740.10">
    <property type="match status" value="1"/>
</dbReference>
<dbReference type="Pfam" id="PF04542">
    <property type="entry name" value="Sigma70_r2"/>
    <property type="match status" value="1"/>
</dbReference>
<keyword evidence="4" id="KW-0804">Transcription</keyword>
<dbReference type="AlphaFoldDB" id="A0A0S4QG53"/>
<proteinExistence type="inferred from homology"/>
<feature type="chain" id="PRO_5038857777" evidence="5">
    <location>
        <begin position="20"/>
        <end position="275"/>
    </location>
</feature>
<dbReference type="InterPro" id="IPR036388">
    <property type="entry name" value="WH-like_DNA-bd_sf"/>
</dbReference>
<dbReference type="InterPro" id="IPR013324">
    <property type="entry name" value="RNA_pol_sigma_r3/r4-like"/>
</dbReference>
<dbReference type="PANTHER" id="PTHR43133:SF57">
    <property type="entry name" value="RNA POLYMERASE SIGMA-70 FACTOR"/>
    <property type="match status" value="1"/>
</dbReference>
<dbReference type="EMBL" id="FAOZ01000002">
    <property type="protein sequence ID" value="CUU54217.1"/>
    <property type="molecule type" value="Genomic_DNA"/>
</dbReference>
<dbReference type="SUPFAM" id="SSF88659">
    <property type="entry name" value="Sigma3 and sigma4 domains of RNA polymerase sigma factors"/>
    <property type="match status" value="1"/>
</dbReference>
<dbReference type="RefSeq" id="WP_091271534.1">
    <property type="nucleotide sequence ID" value="NZ_FAOZ01000002.1"/>
</dbReference>
<evidence type="ECO:0000256" key="5">
    <source>
        <dbReference type="SAM" id="SignalP"/>
    </source>
</evidence>
<reference evidence="9" key="1">
    <citation type="submission" date="2015-11" db="EMBL/GenBank/DDBJ databases">
        <authorList>
            <person name="Varghese N."/>
        </authorList>
    </citation>
    <scope>NUCLEOTIDE SEQUENCE [LARGE SCALE GENOMIC DNA]</scope>
    <source>
        <strain evidence="9">DSM 45899</strain>
    </source>
</reference>
<evidence type="ECO:0000259" key="6">
    <source>
        <dbReference type="Pfam" id="PF04542"/>
    </source>
</evidence>
<evidence type="ECO:0000256" key="2">
    <source>
        <dbReference type="ARBA" id="ARBA00023015"/>
    </source>
</evidence>
<keyword evidence="5" id="KW-0732">Signal</keyword>
<evidence type="ECO:0000256" key="4">
    <source>
        <dbReference type="ARBA" id="ARBA00023163"/>
    </source>
</evidence>
<evidence type="ECO:0000259" key="7">
    <source>
        <dbReference type="Pfam" id="PF08281"/>
    </source>
</evidence>
<protein>
    <submittedName>
        <fullName evidence="8">RNA polymerase sigma-70 factor, ECF subfamily</fullName>
    </submittedName>
</protein>
<sequence>MCATTCLTPSGLLAGSPLAVGPSAVGPHAANPPAGSSSARHLLGLLPLLGAAVAMARATAGNTASVEPSDLLAQASDARGEELAGPRGEDDLVRRARRGEREAFGLIYDQHADLVFRYAYYRVGGNRAVAEDVVSETFLRALTRISSFEWQGREIGAWLITIARNHIVDLARSGRARLEFPTADLLATADERVGSGTVVPGPEDTVLSAIELRELLQALSSLGAEQRECVTLRFLQGLSVRETALAMNKKEGAVRALQLRAVRTLARQLPAPRGD</sequence>
<evidence type="ECO:0000256" key="1">
    <source>
        <dbReference type="ARBA" id="ARBA00010641"/>
    </source>
</evidence>
<dbReference type="InterPro" id="IPR007627">
    <property type="entry name" value="RNA_pol_sigma70_r2"/>
</dbReference>
<dbReference type="InterPro" id="IPR014284">
    <property type="entry name" value="RNA_pol_sigma-70_dom"/>
</dbReference>
<dbReference type="Gene3D" id="1.10.10.10">
    <property type="entry name" value="Winged helix-like DNA-binding domain superfamily/Winged helix DNA-binding domain"/>
    <property type="match status" value="1"/>
</dbReference>
<keyword evidence="3" id="KW-0731">Sigma factor</keyword>
<dbReference type="InterPro" id="IPR013249">
    <property type="entry name" value="RNA_pol_sigma70_r4_t2"/>
</dbReference>
<keyword evidence="2" id="KW-0805">Transcription regulation</keyword>
<evidence type="ECO:0000313" key="8">
    <source>
        <dbReference type="EMBL" id="CUU54217.1"/>
    </source>
</evidence>
<dbReference type="InterPro" id="IPR013325">
    <property type="entry name" value="RNA_pol_sigma_r2"/>
</dbReference>
<dbReference type="GO" id="GO:0016987">
    <property type="term" value="F:sigma factor activity"/>
    <property type="evidence" value="ECO:0007669"/>
    <property type="project" value="UniProtKB-KW"/>
</dbReference>
<dbReference type="PANTHER" id="PTHR43133">
    <property type="entry name" value="RNA POLYMERASE ECF-TYPE SIGMA FACTO"/>
    <property type="match status" value="1"/>
</dbReference>
<gene>
    <name evidence="8" type="ORF">Ga0074812_102223</name>
</gene>